<feature type="transmembrane region" description="Helical" evidence="6">
    <location>
        <begin position="49"/>
        <end position="71"/>
    </location>
</feature>
<organism evidence="7 8">
    <name type="scientific">Blautia argi</name>
    <dbReference type="NCBI Taxonomy" id="1912897"/>
    <lineage>
        <taxon>Bacteria</taxon>
        <taxon>Bacillati</taxon>
        <taxon>Bacillota</taxon>
        <taxon>Clostridia</taxon>
        <taxon>Lachnospirales</taxon>
        <taxon>Lachnospiraceae</taxon>
        <taxon>Blautia</taxon>
    </lineage>
</organism>
<evidence type="ECO:0000313" key="8">
    <source>
        <dbReference type="Proteomes" id="UP000250003"/>
    </source>
</evidence>
<feature type="transmembrane region" description="Helical" evidence="6">
    <location>
        <begin position="470"/>
        <end position="493"/>
    </location>
</feature>
<dbReference type="KEGG" id="blau:DQQ01_04830"/>
<dbReference type="RefSeq" id="WP_111918863.1">
    <property type="nucleotide sequence ID" value="NZ_CP030280.1"/>
</dbReference>
<evidence type="ECO:0000256" key="3">
    <source>
        <dbReference type="ARBA" id="ARBA00022692"/>
    </source>
</evidence>
<feature type="transmembrane region" description="Helical" evidence="6">
    <location>
        <begin position="127"/>
        <end position="150"/>
    </location>
</feature>
<feature type="transmembrane region" description="Helical" evidence="6">
    <location>
        <begin position="262"/>
        <end position="289"/>
    </location>
</feature>
<keyword evidence="5 6" id="KW-0472">Membrane</keyword>
<keyword evidence="2" id="KW-1003">Cell membrane</keyword>
<dbReference type="OrthoDB" id="3224024at2"/>
<dbReference type="Pfam" id="PF01943">
    <property type="entry name" value="Polysacc_synt"/>
    <property type="match status" value="1"/>
</dbReference>
<feature type="transmembrane region" description="Helical" evidence="6">
    <location>
        <begin position="222"/>
        <end position="242"/>
    </location>
</feature>
<evidence type="ECO:0000256" key="2">
    <source>
        <dbReference type="ARBA" id="ARBA00022475"/>
    </source>
</evidence>
<name>A0A2Z4U971_9FIRM</name>
<accession>A0A2Z4U971</accession>
<feature type="transmembrane region" description="Helical" evidence="6">
    <location>
        <begin position="310"/>
        <end position="333"/>
    </location>
</feature>
<comment type="subcellular location">
    <subcellularLocation>
        <location evidence="1">Cell membrane</location>
        <topology evidence="1">Multi-pass membrane protein</topology>
    </subcellularLocation>
</comment>
<feature type="transmembrane region" description="Helical" evidence="6">
    <location>
        <begin position="83"/>
        <end position="107"/>
    </location>
</feature>
<dbReference type="InterPro" id="IPR002797">
    <property type="entry name" value="Polysacc_synth"/>
</dbReference>
<evidence type="ECO:0008006" key="9">
    <source>
        <dbReference type="Google" id="ProtNLM"/>
    </source>
</evidence>
<keyword evidence="4 6" id="KW-1133">Transmembrane helix</keyword>
<dbReference type="EMBL" id="CP030280">
    <property type="protein sequence ID" value="AWY97585.1"/>
    <property type="molecule type" value="Genomic_DNA"/>
</dbReference>
<keyword evidence="8" id="KW-1185">Reference proteome</keyword>
<feature type="transmembrane region" description="Helical" evidence="6">
    <location>
        <begin position="378"/>
        <end position="397"/>
    </location>
</feature>
<keyword evidence="3 6" id="KW-0812">Transmembrane</keyword>
<feature type="transmembrane region" description="Helical" evidence="6">
    <location>
        <begin position="442"/>
        <end position="464"/>
    </location>
</feature>
<evidence type="ECO:0000256" key="1">
    <source>
        <dbReference type="ARBA" id="ARBA00004651"/>
    </source>
</evidence>
<protein>
    <recommendedName>
        <fullName evidence="9">Polysaccharide biosynthesis protein C-terminal domain-containing protein</fullName>
    </recommendedName>
</protein>
<dbReference type="PANTHER" id="PTHR30250:SF26">
    <property type="entry name" value="PSMA PROTEIN"/>
    <property type="match status" value="1"/>
</dbReference>
<gene>
    <name evidence="7" type="ORF">DQQ01_04830</name>
</gene>
<evidence type="ECO:0000256" key="6">
    <source>
        <dbReference type="SAM" id="Phobius"/>
    </source>
</evidence>
<reference evidence="8" key="1">
    <citation type="submission" date="2018-06" db="EMBL/GenBank/DDBJ databases">
        <title>Description of Blautia argi sp. nov., a new anaerobic isolated from dog feces.</title>
        <authorList>
            <person name="Chang Y.-H."/>
            <person name="Paek J."/>
            <person name="Shin Y."/>
        </authorList>
    </citation>
    <scope>NUCLEOTIDE SEQUENCE [LARGE SCALE GENOMIC DNA]</scope>
    <source>
        <strain evidence="8">KCTC 15426</strain>
    </source>
</reference>
<feature type="transmembrane region" description="Helical" evidence="6">
    <location>
        <begin position="157"/>
        <end position="176"/>
    </location>
</feature>
<feature type="transmembrane region" description="Helical" evidence="6">
    <location>
        <begin position="403"/>
        <end position="421"/>
    </location>
</feature>
<sequence>MNVKQMRLNLLFTSISFILSLGLNFYITPVLSEHLGDAAYGFVGMSNDFVSYASTIAAVLNSVAARFITIEMYQKNYKKANKYYVSLLVANSILAVVLAIIGASFVAKMESILVIPESLNSSVKITFILTFLNYIIILITTVFSICTYVTNRLDIAGFRNSISYIIRFLIIVVLFHCVGVKMYYIAFATIISTIFLAITNIKLTKKLVPEFSFDIKNFDVGCVRVLALSGIWMAISNLSQILMTGLDSVITNKMLGADAMGILGIARTIPNAIILAISTLGVIFTPNFVKLYAEGKRKELILACNKSIQVMAMVLGVPIVGVMIFGSHFYSLWLPYKTINEIEMIQILSVLMMMQSVFNMLTISIAQLSVVTNKLKTPVFVSLFLGFINIIIVVILIKYTNLGLYAVAGVSSILFIVRYLIFNPVYAAYVLKTKWYTFYGTIGKNILCLLLLTVIYKLISKYVILMNWQIFIPTMAFIGVVGYIIVILLNKILGKKRCFSRKDSENVGEN</sequence>
<dbReference type="AlphaFoldDB" id="A0A2Z4U971"/>
<feature type="transmembrane region" description="Helical" evidence="6">
    <location>
        <begin position="345"/>
        <end position="366"/>
    </location>
</feature>
<evidence type="ECO:0000256" key="4">
    <source>
        <dbReference type="ARBA" id="ARBA00022989"/>
    </source>
</evidence>
<dbReference type="GO" id="GO:0005886">
    <property type="term" value="C:plasma membrane"/>
    <property type="evidence" value="ECO:0007669"/>
    <property type="project" value="UniProtKB-SubCell"/>
</dbReference>
<evidence type="ECO:0000256" key="5">
    <source>
        <dbReference type="ARBA" id="ARBA00023136"/>
    </source>
</evidence>
<dbReference type="Proteomes" id="UP000250003">
    <property type="component" value="Chromosome"/>
</dbReference>
<proteinExistence type="predicted"/>
<feature type="transmembrane region" description="Helical" evidence="6">
    <location>
        <begin position="182"/>
        <end position="201"/>
    </location>
</feature>
<dbReference type="InterPro" id="IPR050833">
    <property type="entry name" value="Poly_Biosynth_Transport"/>
</dbReference>
<evidence type="ECO:0000313" key="7">
    <source>
        <dbReference type="EMBL" id="AWY97585.1"/>
    </source>
</evidence>
<dbReference type="PANTHER" id="PTHR30250">
    <property type="entry name" value="PST FAMILY PREDICTED COLANIC ACID TRANSPORTER"/>
    <property type="match status" value="1"/>
</dbReference>